<dbReference type="PANTHER" id="PTHR35357">
    <property type="entry name" value="OS02G0537100 PROTEIN"/>
    <property type="match status" value="1"/>
</dbReference>
<proteinExistence type="inferred from homology"/>
<evidence type="ECO:0000256" key="2">
    <source>
        <dbReference type="ARBA" id="ARBA00023157"/>
    </source>
</evidence>
<dbReference type="Pfam" id="PF04043">
    <property type="entry name" value="PMEI"/>
    <property type="match status" value="1"/>
</dbReference>
<dbReference type="OrthoDB" id="764172at2759"/>
<sequence>MNPSFSLPSFFIVFLILNFRNVNGDLVTDVCKNASKNTPPVKEFEVEYDFCVASLTANPKSKDADLRGLGVISMQTCLQNATSVHSYIAQLLKDRKTQPIPKSSVRSCLYEYRDAIRSVQKATASFKTKDFSSANIQMSAAMEASILCEYEFEEVLLGLALPTPLTKQNGDFFQLTGISLAITNMVK</sequence>
<feature type="domain" description="Pectinesterase inhibitor" evidence="5">
    <location>
        <begin position="22"/>
        <end position="182"/>
    </location>
</feature>
<dbReference type="EMBL" id="CM010720">
    <property type="protein sequence ID" value="RZC67793.1"/>
    <property type="molecule type" value="Genomic_DNA"/>
</dbReference>
<name>A0A4Y7K342_PAPSO</name>
<evidence type="ECO:0000259" key="5">
    <source>
        <dbReference type="SMART" id="SM00856"/>
    </source>
</evidence>
<gene>
    <name evidence="6" type="ORF">C5167_011485</name>
</gene>
<evidence type="ECO:0000256" key="1">
    <source>
        <dbReference type="ARBA" id="ARBA00022729"/>
    </source>
</evidence>
<organism evidence="6 7">
    <name type="scientific">Papaver somniferum</name>
    <name type="common">Opium poppy</name>
    <dbReference type="NCBI Taxonomy" id="3469"/>
    <lineage>
        <taxon>Eukaryota</taxon>
        <taxon>Viridiplantae</taxon>
        <taxon>Streptophyta</taxon>
        <taxon>Embryophyta</taxon>
        <taxon>Tracheophyta</taxon>
        <taxon>Spermatophyta</taxon>
        <taxon>Magnoliopsida</taxon>
        <taxon>Ranunculales</taxon>
        <taxon>Papaveraceae</taxon>
        <taxon>Papaveroideae</taxon>
        <taxon>Papaver</taxon>
    </lineage>
</organism>
<dbReference type="Proteomes" id="UP000316621">
    <property type="component" value="Chromosome 6"/>
</dbReference>
<dbReference type="SUPFAM" id="SSF101148">
    <property type="entry name" value="Plant invertase/pectin methylesterase inhibitor"/>
    <property type="match status" value="1"/>
</dbReference>
<feature type="signal peptide" evidence="4">
    <location>
        <begin position="1"/>
        <end position="24"/>
    </location>
</feature>
<comment type="similarity">
    <text evidence="3">Belongs to the PMEI family.</text>
</comment>
<reference evidence="6 7" key="1">
    <citation type="journal article" date="2018" name="Science">
        <title>The opium poppy genome and morphinan production.</title>
        <authorList>
            <person name="Guo L."/>
            <person name="Winzer T."/>
            <person name="Yang X."/>
            <person name="Li Y."/>
            <person name="Ning Z."/>
            <person name="He Z."/>
            <person name="Teodor R."/>
            <person name="Lu Y."/>
            <person name="Bowser T.A."/>
            <person name="Graham I.A."/>
            <person name="Ye K."/>
        </authorList>
    </citation>
    <scope>NUCLEOTIDE SEQUENCE [LARGE SCALE GENOMIC DNA]</scope>
    <source>
        <strain evidence="7">cv. HN1</strain>
        <tissue evidence="6">Leaves</tissue>
    </source>
</reference>
<accession>A0A4Y7K342</accession>
<dbReference type="AlphaFoldDB" id="A0A4Y7K342"/>
<dbReference type="FunFam" id="1.20.140.40:FF:000002">
    <property type="entry name" value="Putative invertase inhibitor"/>
    <property type="match status" value="1"/>
</dbReference>
<dbReference type="NCBIfam" id="TIGR01614">
    <property type="entry name" value="PME_inhib"/>
    <property type="match status" value="1"/>
</dbReference>
<evidence type="ECO:0000256" key="3">
    <source>
        <dbReference type="ARBA" id="ARBA00038471"/>
    </source>
</evidence>
<dbReference type="InterPro" id="IPR034088">
    <property type="entry name" value="Pla_a_1-like"/>
</dbReference>
<dbReference type="GO" id="GO:0004857">
    <property type="term" value="F:enzyme inhibitor activity"/>
    <property type="evidence" value="ECO:0007669"/>
    <property type="project" value="InterPro"/>
</dbReference>
<keyword evidence="1 4" id="KW-0732">Signal</keyword>
<evidence type="ECO:0000313" key="6">
    <source>
        <dbReference type="EMBL" id="RZC67793.1"/>
    </source>
</evidence>
<keyword evidence="7" id="KW-1185">Reference proteome</keyword>
<dbReference type="GO" id="GO:0005576">
    <property type="term" value="C:extracellular region"/>
    <property type="evidence" value="ECO:0007669"/>
    <property type="project" value="UniProtKB-ARBA"/>
</dbReference>
<dbReference type="CDD" id="cd15795">
    <property type="entry name" value="PMEI-Pla_a_1_like"/>
    <property type="match status" value="1"/>
</dbReference>
<dbReference type="Gramene" id="RZC67793">
    <property type="protein sequence ID" value="RZC67793"/>
    <property type="gene ID" value="C5167_011485"/>
</dbReference>
<dbReference type="InterPro" id="IPR006501">
    <property type="entry name" value="Pectinesterase_inhib_dom"/>
</dbReference>
<evidence type="ECO:0000256" key="4">
    <source>
        <dbReference type="SAM" id="SignalP"/>
    </source>
</evidence>
<dbReference type="OMA" id="DLAYDYC"/>
<dbReference type="PANTHER" id="PTHR35357:SF8">
    <property type="entry name" value="OS01G0111000 PROTEIN"/>
    <property type="match status" value="1"/>
</dbReference>
<dbReference type="InterPro" id="IPR035513">
    <property type="entry name" value="Invertase/methylesterase_inhib"/>
</dbReference>
<protein>
    <recommendedName>
        <fullName evidence="5">Pectinesterase inhibitor domain-containing protein</fullName>
    </recommendedName>
</protein>
<evidence type="ECO:0000313" key="7">
    <source>
        <dbReference type="Proteomes" id="UP000316621"/>
    </source>
</evidence>
<dbReference type="Gene3D" id="1.20.140.40">
    <property type="entry name" value="Invertase/pectin methylesterase inhibitor family protein"/>
    <property type="match status" value="1"/>
</dbReference>
<keyword evidence="2" id="KW-1015">Disulfide bond</keyword>
<dbReference type="SMART" id="SM00856">
    <property type="entry name" value="PMEI"/>
    <property type="match status" value="1"/>
</dbReference>
<feature type="chain" id="PRO_5021377561" description="Pectinesterase inhibitor domain-containing protein" evidence="4">
    <location>
        <begin position="25"/>
        <end position="187"/>
    </location>
</feature>